<protein>
    <submittedName>
        <fullName evidence="1">Uncharacterized protein</fullName>
    </submittedName>
</protein>
<dbReference type="EMBL" id="LJIW01000002">
    <property type="protein sequence ID" value="PNG92366.1"/>
    <property type="molecule type" value="Genomic_DNA"/>
</dbReference>
<name>A0A2J7YWH4_STRMQ</name>
<organism evidence="1 2">
    <name type="scientific">Streptomyces malaysiensis</name>
    <dbReference type="NCBI Taxonomy" id="92644"/>
    <lineage>
        <taxon>Bacteria</taxon>
        <taxon>Bacillati</taxon>
        <taxon>Actinomycetota</taxon>
        <taxon>Actinomycetes</taxon>
        <taxon>Kitasatosporales</taxon>
        <taxon>Streptomycetaceae</taxon>
        <taxon>Streptomyces</taxon>
        <taxon>Streptomyces violaceusniger group</taxon>
    </lineage>
</organism>
<keyword evidence="2" id="KW-1185">Reference proteome</keyword>
<reference evidence="1 2" key="1">
    <citation type="submission" date="2015-09" db="EMBL/GenBank/DDBJ databases">
        <title>Genome sequence, genome mining and natural product profiling of a biocontrol bacterium Streptomyces malaysiensis F913.</title>
        <authorList>
            <person name="Xu Y."/>
            <person name="Wei J."/>
            <person name="Xie J."/>
            <person name="Li T."/>
            <person name="Zhou Z."/>
        </authorList>
    </citation>
    <scope>NUCLEOTIDE SEQUENCE [LARGE SCALE GENOMIC DNA]</scope>
    <source>
        <strain evidence="1 2">F913</strain>
    </source>
</reference>
<proteinExistence type="predicted"/>
<dbReference type="AlphaFoldDB" id="A0A2J7YWH4"/>
<accession>A0A2J7YWH4</accession>
<dbReference type="Proteomes" id="UP000236520">
    <property type="component" value="Unassembled WGS sequence"/>
</dbReference>
<sequence>MAVWGAWVLLPVRLARPVRSVRLTASFRGARPLGTARRLAAPGVSLCRVGGIRVRVLSPCQGVDEAFEQLAPGCRAVA</sequence>
<evidence type="ECO:0000313" key="1">
    <source>
        <dbReference type="EMBL" id="PNG92366.1"/>
    </source>
</evidence>
<evidence type="ECO:0000313" key="2">
    <source>
        <dbReference type="Proteomes" id="UP000236520"/>
    </source>
</evidence>
<gene>
    <name evidence="1" type="ORF">SMF913_27831</name>
</gene>
<comment type="caution">
    <text evidence="1">The sequence shown here is derived from an EMBL/GenBank/DDBJ whole genome shotgun (WGS) entry which is preliminary data.</text>
</comment>